<evidence type="ECO:0000313" key="5">
    <source>
        <dbReference type="Proteomes" id="UP000266188"/>
    </source>
</evidence>
<dbReference type="GO" id="GO:0017183">
    <property type="term" value="P:protein histidyl modification to diphthamide"/>
    <property type="evidence" value="ECO:0007669"/>
    <property type="project" value="TreeGrafter"/>
</dbReference>
<keyword evidence="2" id="KW-0677">Repeat</keyword>
<dbReference type="PANTHER" id="PTHR46042:SF1">
    <property type="entry name" value="DIPHTHINE METHYLTRANSFERASE"/>
    <property type="match status" value="1"/>
</dbReference>
<dbReference type="GO" id="GO:0061685">
    <property type="term" value="F:diphthine methylesterase activity"/>
    <property type="evidence" value="ECO:0007669"/>
    <property type="project" value="TreeGrafter"/>
</dbReference>
<evidence type="ECO:0000256" key="1">
    <source>
        <dbReference type="ARBA" id="ARBA00022574"/>
    </source>
</evidence>
<dbReference type="Proteomes" id="UP000266188">
    <property type="component" value="Unassembled WGS sequence"/>
</dbReference>
<dbReference type="OrthoDB" id="1930760at2759"/>
<dbReference type="AlphaFoldDB" id="A0A3A2ZT66"/>
<dbReference type="STRING" id="2070753.A0A3A2ZT66"/>
<dbReference type="InterPro" id="IPR015943">
    <property type="entry name" value="WD40/YVTN_repeat-like_dom_sf"/>
</dbReference>
<evidence type="ECO:0000256" key="2">
    <source>
        <dbReference type="ARBA" id="ARBA00022737"/>
    </source>
</evidence>
<accession>A0A3A2ZT66</accession>
<organism evidence="4 5">
    <name type="scientific">Aspergillus sclerotialis</name>
    <dbReference type="NCBI Taxonomy" id="2070753"/>
    <lineage>
        <taxon>Eukaryota</taxon>
        <taxon>Fungi</taxon>
        <taxon>Dikarya</taxon>
        <taxon>Ascomycota</taxon>
        <taxon>Pezizomycotina</taxon>
        <taxon>Eurotiomycetes</taxon>
        <taxon>Eurotiomycetidae</taxon>
        <taxon>Eurotiales</taxon>
        <taxon>Aspergillaceae</taxon>
        <taxon>Aspergillus</taxon>
        <taxon>Aspergillus subgen. Polypaecilum</taxon>
    </lineage>
</organism>
<gene>
    <name evidence="4" type="ORF">PHISCL_06510</name>
</gene>
<evidence type="ECO:0000313" key="4">
    <source>
        <dbReference type="EMBL" id="RJE21165.1"/>
    </source>
</evidence>
<keyword evidence="1" id="KW-0853">WD repeat</keyword>
<name>A0A3A2ZT66_9EURO</name>
<dbReference type="PANTHER" id="PTHR46042">
    <property type="entry name" value="DIPHTHINE METHYLTRANSFERASE"/>
    <property type="match status" value="1"/>
</dbReference>
<dbReference type="EMBL" id="MVGC01000248">
    <property type="protein sequence ID" value="RJE21165.1"/>
    <property type="molecule type" value="Genomic_DNA"/>
</dbReference>
<keyword evidence="5" id="KW-1185">Reference proteome</keyword>
<reference evidence="5" key="1">
    <citation type="submission" date="2017-02" db="EMBL/GenBank/DDBJ databases">
        <authorList>
            <person name="Tafer H."/>
            <person name="Lopandic K."/>
        </authorList>
    </citation>
    <scope>NUCLEOTIDE SEQUENCE [LARGE SCALE GENOMIC DNA]</scope>
    <source>
        <strain evidence="5">CBS 366.77</strain>
    </source>
</reference>
<evidence type="ECO:0008006" key="6">
    <source>
        <dbReference type="Google" id="ProtNLM"/>
    </source>
</evidence>
<dbReference type="SUPFAM" id="SSF50978">
    <property type="entry name" value="WD40 repeat-like"/>
    <property type="match status" value="1"/>
</dbReference>
<dbReference type="InterPro" id="IPR052415">
    <property type="entry name" value="Diphthine_MTase"/>
</dbReference>
<sequence>MTAEFPQDLKSITTTFVDEPPSCLEFRDAESDNFIVGTYLLSETKDDSGNIHQKKTGSVQLWSLNRDVFSLSLVQKIPLPYAVFDLHFHPTNRDLFAIATSTGAISLFQLLPSEDDDGSSTPGIKQLWTLPVHDDPSISALFLAWASPDWFLDNREGFAVTFSDGSTAVFGTERGKGITELGDVSKFGSFEAREPIEVWFVALHGYTGKESDTLGTKKVPYLFTGNDFGSLRILRFDSSLPHASHADDEDEGEEEAKKVLPEVVLDQDDRGRHHSAGVTSILPLVVKNYEDTPILLTGSYDEYLRVYNGTMKGKVLSEVCLGGGVWRLQVFRKEEGQDESRFWVLASCMHAGTRIVKVTFRVDKEGGKWELVVLAKFTEHESMNYASDSWKGNTKGDLACVSSSFYDRRLCFWRMEL</sequence>
<dbReference type="GO" id="GO:0005737">
    <property type="term" value="C:cytoplasm"/>
    <property type="evidence" value="ECO:0007669"/>
    <property type="project" value="TreeGrafter"/>
</dbReference>
<comment type="caution">
    <text evidence="4">The sequence shown here is derived from an EMBL/GenBank/DDBJ whole genome shotgun (WGS) entry which is preliminary data.</text>
</comment>
<dbReference type="Gene3D" id="2.130.10.10">
    <property type="entry name" value="YVTN repeat-like/Quinoprotein amine dehydrogenase"/>
    <property type="match status" value="1"/>
</dbReference>
<protein>
    <recommendedName>
        <fullName evidence="6">WD repeat protein</fullName>
    </recommendedName>
</protein>
<proteinExistence type="predicted"/>
<dbReference type="InterPro" id="IPR036322">
    <property type="entry name" value="WD40_repeat_dom_sf"/>
</dbReference>
<comment type="pathway">
    <text evidence="3">Protein modification.</text>
</comment>
<evidence type="ECO:0000256" key="3">
    <source>
        <dbReference type="ARBA" id="ARBA00043952"/>
    </source>
</evidence>